<evidence type="ECO:0000256" key="1">
    <source>
        <dbReference type="SAM" id="MobiDB-lite"/>
    </source>
</evidence>
<feature type="compositionally biased region" description="Low complexity" evidence="1">
    <location>
        <begin position="115"/>
        <end position="135"/>
    </location>
</feature>
<feature type="compositionally biased region" description="Low complexity" evidence="1">
    <location>
        <begin position="341"/>
        <end position="350"/>
    </location>
</feature>
<accession>A0A5N5NBL3</accession>
<keyword evidence="2" id="KW-0812">Transmembrane</keyword>
<keyword evidence="4" id="KW-1185">Reference proteome</keyword>
<reference evidence="4" key="1">
    <citation type="journal article" date="2019" name="Gigascience">
        <title>De novo genome assembly of the endangered Acer yangbiense, a plant species with extremely small populations endemic to Yunnan Province, China.</title>
        <authorList>
            <person name="Yang J."/>
            <person name="Wariss H.M."/>
            <person name="Tao L."/>
            <person name="Zhang R."/>
            <person name="Yun Q."/>
            <person name="Hollingsworth P."/>
            <person name="Dao Z."/>
            <person name="Luo G."/>
            <person name="Guo H."/>
            <person name="Ma Y."/>
            <person name="Sun W."/>
        </authorList>
    </citation>
    <scope>NUCLEOTIDE SEQUENCE [LARGE SCALE GENOMIC DNA]</scope>
    <source>
        <strain evidence="4">cv. br00</strain>
    </source>
</reference>
<gene>
    <name evidence="3" type="ORF">DKX38_003915</name>
</gene>
<sequence length="388" mass="42682">MHQQCKSTNLQMQQIYKVLLKLFPHAMAVKPAVALRAILVGRVAIFAEVAGAMKAAGGMKLGAAGAFHPPSSSASFDDCDPFIQPYRYNFIAEYVRVITSHFLSKFPASSRDESQSSQPRASSSSNTTAESQSPQARPPPHSPEPPSGVWQSQRINILDEKPDLEKELRKSLMSLCFLAAIQITIQYRQVAESEIDDFIHLLSSAIAIIFACLFTSHFVGKKIPKASRMLEKAAFILAATTFFSAIANPLRLRIKCAIWAIYIISLIFILVVQNFTHPHAHTETLNRTNLAFLSSSSAAAASPPHSLHQFSSSHSLWPPHPLLPICSHHDRHSLPRQPLRPFRSSLSVTPSSPPTNQHCQPDTSLLPLTHQSPYSLSSFPSSASPHSQ</sequence>
<protein>
    <submittedName>
        <fullName evidence="3">Uncharacterized protein</fullName>
    </submittedName>
</protein>
<keyword evidence="2" id="KW-0472">Membrane</keyword>
<name>A0A5N5NBL3_9ROSI</name>
<feature type="region of interest" description="Disordered" evidence="1">
    <location>
        <begin position="109"/>
        <end position="152"/>
    </location>
</feature>
<feature type="transmembrane region" description="Helical" evidence="2">
    <location>
        <begin position="232"/>
        <end position="251"/>
    </location>
</feature>
<feature type="region of interest" description="Disordered" evidence="1">
    <location>
        <begin position="339"/>
        <end position="388"/>
    </location>
</feature>
<feature type="compositionally biased region" description="Pro residues" evidence="1">
    <location>
        <begin position="136"/>
        <end position="146"/>
    </location>
</feature>
<dbReference type="Proteomes" id="UP000326939">
    <property type="component" value="Chromosome 3"/>
</dbReference>
<comment type="caution">
    <text evidence="3">The sequence shown here is derived from an EMBL/GenBank/DDBJ whole genome shotgun (WGS) entry which is preliminary data.</text>
</comment>
<feature type="compositionally biased region" description="Low complexity" evidence="1">
    <location>
        <begin position="372"/>
        <end position="388"/>
    </location>
</feature>
<evidence type="ECO:0000313" key="4">
    <source>
        <dbReference type="Proteomes" id="UP000326939"/>
    </source>
</evidence>
<evidence type="ECO:0000256" key="2">
    <source>
        <dbReference type="SAM" id="Phobius"/>
    </source>
</evidence>
<dbReference type="PANTHER" id="PTHR34741:SF1">
    <property type="entry name" value="PGG DOMAIN-CONTAINING PROTEIN"/>
    <property type="match status" value="1"/>
</dbReference>
<feature type="transmembrane region" description="Helical" evidence="2">
    <location>
        <begin position="257"/>
        <end position="276"/>
    </location>
</feature>
<evidence type="ECO:0000313" key="3">
    <source>
        <dbReference type="EMBL" id="KAB5563861.1"/>
    </source>
</evidence>
<dbReference type="AlphaFoldDB" id="A0A5N5NBL3"/>
<organism evidence="3 4">
    <name type="scientific">Salix brachista</name>
    <dbReference type="NCBI Taxonomy" id="2182728"/>
    <lineage>
        <taxon>Eukaryota</taxon>
        <taxon>Viridiplantae</taxon>
        <taxon>Streptophyta</taxon>
        <taxon>Embryophyta</taxon>
        <taxon>Tracheophyta</taxon>
        <taxon>Spermatophyta</taxon>
        <taxon>Magnoliopsida</taxon>
        <taxon>eudicotyledons</taxon>
        <taxon>Gunneridae</taxon>
        <taxon>Pentapetalae</taxon>
        <taxon>rosids</taxon>
        <taxon>fabids</taxon>
        <taxon>Malpighiales</taxon>
        <taxon>Salicaceae</taxon>
        <taxon>Saliceae</taxon>
        <taxon>Salix</taxon>
    </lineage>
</organism>
<proteinExistence type="predicted"/>
<dbReference type="EMBL" id="VDCV01000003">
    <property type="protein sequence ID" value="KAB5563861.1"/>
    <property type="molecule type" value="Genomic_DNA"/>
</dbReference>
<dbReference type="PANTHER" id="PTHR34741">
    <property type="entry name" value="IMAP FAMILY MEMBER 1, PUTATIVE-RELATED"/>
    <property type="match status" value="1"/>
</dbReference>
<keyword evidence="2" id="KW-1133">Transmembrane helix</keyword>
<feature type="transmembrane region" description="Helical" evidence="2">
    <location>
        <begin position="199"/>
        <end position="220"/>
    </location>
</feature>